<comment type="caution">
    <text evidence="12">The sequence shown here is derived from an EMBL/GenBank/DDBJ whole genome shotgun (WGS) entry which is preliminary data.</text>
</comment>
<dbReference type="CDD" id="cd16708">
    <property type="entry name" value="RING-HC_Cbl"/>
    <property type="match status" value="1"/>
</dbReference>
<comment type="pathway">
    <text evidence="2 8">Protein modification; protein ubiquitination.</text>
</comment>
<comment type="domain">
    <text evidence="8">The N-terminus is composed of the phosphotyrosine binding (PTB) domain, a short linker region and the RING-type zinc finger. The PTB domain, which is also called TKB (tyrosine kinase binding) domain, is composed of three different subdomains: a four-helix bundle (4H), a calcium-binding EF hand and a divergent SH2 domain.</text>
</comment>
<dbReference type="InterPro" id="IPR017907">
    <property type="entry name" value="Znf_RING_CS"/>
</dbReference>
<dbReference type="EC" id="2.3.2.27" evidence="8"/>
<accession>A0ABN8NFL4</accession>
<dbReference type="PANTHER" id="PTHR23007">
    <property type="entry name" value="CBL"/>
    <property type="match status" value="1"/>
</dbReference>
<feature type="compositionally biased region" description="Low complexity" evidence="9">
    <location>
        <begin position="523"/>
        <end position="561"/>
    </location>
</feature>
<dbReference type="Gene3D" id="1.10.8.10">
    <property type="entry name" value="DNA helicase RuvA subunit, C-terminal domain"/>
    <property type="match status" value="1"/>
</dbReference>
<evidence type="ECO:0000256" key="2">
    <source>
        <dbReference type="ARBA" id="ARBA00004906"/>
    </source>
</evidence>
<dbReference type="Gene3D" id="1.20.930.20">
    <property type="entry name" value="Adaptor protein Cbl, N-terminal domain"/>
    <property type="match status" value="1"/>
</dbReference>
<dbReference type="PROSITE" id="PS50089">
    <property type="entry name" value="ZF_RING_2"/>
    <property type="match status" value="1"/>
</dbReference>
<dbReference type="Pfam" id="PF13920">
    <property type="entry name" value="zf-C3HC4_3"/>
    <property type="match status" value="1"/>
</dbReference>
<keyword evidence="8" id="KW-0833">Ubl conjugation pathway</keyword>
<feature type="compositionally biased region" description="Polar residues" evidence="9">
    <location>
        <begin position="642"/>
        <end position="654"/>
    </location>
</feature>
<dbReference type="InterPro" id="IPR014742">
    <property type="entry name" value="Adaptor_Cbl_SH2-like"/>
</dbReference>
<evidence type="ECO:0000313" key="13">
    <source>
        <dbReference type="Proteomes" id="UP001159405"/>
    </source>
</evidence>
<evidence type="ECO:0000256" key="9">
    <source>
        <dbReference type="SAM" id="MobiDB-lite"/>
    </source>
</evidence>
<dbReference type="SUPFAM" id="SSF47668">
    <property type="entry name" value="N-terminal domain of cbl (N-cbl)"/>
    <property type="match status" value="1"/>
</dbReference>
<feature type="compositionally biased region" description="Polar residues" evidence="9">
    <location>
        <begin position="562"/>
        <end position="581"/>
    </location>
</feature>
<dbReference type="Gene3D" id="3.30.40.10">
    <property type="entry name" value="Zinc/RING finger domain, C3HC4 (zinc finger)"/>
    <property type="match status" value="1"/>
</dbReference>
<gene>
    <name evidence="12" type="ORF">PLOB_00012381</name>
</gene>
<feature type="domain" description="Cbl-PTB" evidence="11">
    <location>
        <begin position="53"/>
        <end position="358"/>
    </location>
</feature>
<protein>
    <recommendedName>
        <fullName evidence="8">E3 ubiquitin-protein ligase CBL</fullName>
        <ecNumber evidence="8">2.3.2.27</ecNumber>
    </recommendedName>
</protein>
<dbReference type="Pfam" id="PF02761">
    <property type="entry name" value="Cbl_N2"/>
    <property type="match status" value="1"/>
</dbReference>
<dbReference type="SMART" id="SM00184">
    <property type="entry name" value="RING"/>
    <property type="match status" value="1"/>
</dbReference>
<feature type="compositionally biased region" description="Basic and acidic residues" evidence="9">
    <location>
        <begin position="607"/>
        <end position="635"/>
    </location>
</feature>
<dbReference type="InterPro" id="IPR024159">
    <property type="entry name" value="Cbl_PTB"/>
</dbReference>
<evidence type="ECO:0000256" key="4">
    <source>
        <dbReference type="ARBA" id="ARBA00022771"/>
    </source>
</evidence>
<dbReference type="InterPro" id="IPR014741">
    <property type="entry name" value="Adaptor_Cbl_EF_hand-like"/>
</dbReference>
<dbReference type="InterPro" id="IPR024162">
    <property type="entry name" value="Adaptor_Cbl"/>
</dbReference>
<dbReference type="PANTHER" id="PTHR23007:SF11">
    <property type="entry name" value="E3 UBIQUITIN-PROTEIN LIGASE CBL"/>
    <property type="match status" value="1"/>
</dbReference>
<dbReference type="Pfam" id="PF02262">
    <property type="entry name" value="Cbl_N"/>
    <property type="match status" value="1"/>
</dbReference>
<feature type="compositionally biased region" description="Basic and acidic residues" evidence="9">
    <location>
        <begin position="776"/>
        <end position="786"/>
    </location>
</feature>
<dbReference type="Gene3D" id="3.30.505.10">
    <property type="entry name" value="SH2 domain"/>
    <property type="match status" value="1"/>
</dbReference>
<evidence type="ECO:0000256" key="3">
    <source>
        <dbReference type="ARBA" id="ARBA00022723"/>
    </source>
</evidence>
<dbReference type="SMART" id="SM00165">
    <property type="entry name" value="UBA"/>
    <property type="match status" value="1"/>
</dbReference>
<dbReference type="Pfam" id="PF02762">
    <property type="entry name" value="Cbl_N3"/>
    <property type="match status" value="1"/>
</dbReference>
<proteinExistence type="predicted"/>
<comment type="function">
    <text evidence="8">E3 ubiquitin-protein ligase which accepts ubiquitin from specific E2 ubiquitin-conjugating enzymes, and transfers it to substrates, generally promoting their degradation by the proteasome.</text>
</comment>
<feature type="domain" description="RING-type" evidence="10">
    <location>
        <begin position="388"/>
        <end position="427"/>
    </location>
</feature>
<dbReference type="SUPFAM" id="SSF47473">
    <property type="entry name" value="EF-hand"/>
    <property type="match status" value="1"/>
</dbReference>
<evidence type="ECO:0000256" key="1">
    <source>
        <dbReference type="ARBA" id="ARBA00000900"/>
    </source>
</evidence>
<feature type="region of interest" description="Disordered" evidence="9">
    <location>
        <begin position="517"/>
        <end position="654"/>
    </location>
</feature>
<dbReference type="InterPro" id="IPR003153">
    <property type="entry name" value="Adaptor_Cbl_N_hlx"/>
</dbReference>
<dbReference type="PROSITE" id="PS51506">
    <property type="entry name" value="CBL_PTB"/>
    <property type="match status" value="1"/>
</dbReference>
<dbReference type="InterPro" id="IPR036537">
    <property type="entry name" value="Adaptor_Cbl_N_dom_sf"/>
</dbReference>
<sequence length="940" mass="106567">MIGCLLTSRGKSRRRTRKLQSSEWIKMAGVPPSSRSSRFLSRLHDALTHAVTPRLQIDRKTIEKTWKLMDKVVKLCQNQRLSLKNSPPYILDILPDTYQHLKLIISKYEDRMHILNDCEYFRIYIENLIKQSKLAIKLFKEGKEKMYDEDSTYRRSLTKLSLVFSHMLAEVKAIFPQGTYIGDGFRITKYDAAEFWRKSFGVGKTTVSWKQFRQTLQTVHHISSGLEAMALKSTIDLTCNDHISIFEYDVFTRLFQPWSHLLQNWNLLAVTHPGYCAFMTYDEVKARLCKHLDKPGSYIFRLSCTRLGQWAIGYVTPEHSILQTIPQNKSLCQALIDGAREGYYLYPDGKPDNPDVSHHLITPPDEHITVTEEQYELYCEMGSTFQLCKICAENNKDVRLEPCGHLMCHLCLEQWQETGGEGCPFCRSEIKDMQTIVVDPFVPHHEQPSSTSMPAEIQENQVEFDEEEVMEDPSQWITLQSPQESNDLNRHLEDAPPPLPQRRNQLLNVQSPTSPTLIVTHASPFSSPRSSSRSSPHSSPWNSPRTSPRNSPRSSPLASPNVSPHSSPQASPCNSPQNSPAQIRKGRPPPPPIIDNENDSPPAIPERSYKSRGSVEKKDKNRDVNRERGDNRRDTIGYADIDTSNVPSDSHNQISHQNRTNYAQLAYPAPNNDLGASGVERSTANGNMFAEICTNDEAACYDFPLPILSDKGDNTPFKQNGLSNSAGSLEPVADPFADDPFAQWDESKDKEFENDFLKGPLVVALPPPRSQSFDTWEARGTNDKGKRPSSSRTFIKARSTDDVLDDPTYSNVKTAANKRGKNRNSAAVFNPPNTFRPSLVSRNSWSGAEAKSFSNPTYTAENFDPSKLEAIEDARHRRLPRLPDDNSNNDAMQFYEEDFTILQAQGYSREEITRALIVAENNFAMARKILREFSQGTRKL</sequence>
<keyword evidence="4 7" id="KW-0863">Zinc-finger</keyword>
<dbReference type="SUPFAM" id="SSF57850">
    <property type="entry name" value="RING/U-box"/>
    <property type="match status" value="1"/>
</dbReference>
<dbReference type="PROSITE" id="PS00518">
    <property type="entry name" value="ZF_RING_1"/>
    <property type="match status" value="1"/>
</dbReference>
<keyword evidence="8" id="KW-0808">Transferase</keyword>
<evidence type="ECO:0000256" key="6">
    <source>
        <dbReference type="ARBA" id="ARBA00022837"/>
    </source>
</evidence>
<evidence type="ECO:0000256" key="8">
    <source>
        <dbReference type="RuleBase" id="RU367001"/>
    </source>
</evidence>
<dbReference type="InterPro" id="IPR015940">
    <property type="entry name" value="UBA"/>
</dbReference>
<organism evidence="12 13">
    <name type="scientific">Porites lobata</name>
    <dbReference type="NCBI Taxonomy" id="104759"/>
    <lineage>
        <taxon>Eukaryota</taxon>
        <taxon>Metazoa</taxon>
        <taxon>Cnidaria</taxon>
        <taxon>Anthozoa</taxon>
        <taxon>Hexacorallia</taxon>
        <taxon>Scleractinia</taxon>
        <taxon>Fungiina</taxon>
        <taxon>Poritidae</taxon>
        <taxon>Porites</taxon>
    </lineage>
</organism>
<evidence type="ECO:0000259" key="11">
    <source>
        <dbReference type="PROSITE" id="PS51506"/>
    </source>
</evidence>
<dbReference type="Gene3D" id="1.10.238.10">
    <property type="entry name" value="EF-hand"/>
    <property type="match status" value="1"/>
</dbReference>
<dbReference type="Proteomes" id="UP001159405">
    <property type="component" value="Unassembled WGS sequence"/>
</dbReference>
<dbReference type="InterPro" id="IPR001841">
    <property type="entry name" value="Znf_RING"/>
</dbReference>
<keyword evidence="6 8" id="KW-0106">Calcium</keyword>
<name>A0ABN8NFL4_9CNID</name>
<evidence type="ECO:0000256" key="7">
    <source>
        <dbReference type="PROSITE-ProRule" id="PRU00175"/>
    </source>
</evidence>
<keyword evidence="3 8" id="KW-0479">Metal-binding</keyword>
<reference evidence="12 13" key="1">
    <citation type="submission" date="2022-05" db="EMBL/GenBank/DDBJ databases">
        <authorList>
            <consortium name="Genoscope - CEA"/>
            <person name="William W."/>
        </authorList>
    </citation>
    <scope>NUCLEOTIDE SEQUENCE [LARGE SCALE GENOMIC DNA]</scope>
</reference>
<dbReference type="EMBL" id="CALNXK010000017">
    <property type="protein sequence ID" value="CAH3105184.1"/>
    <property type="molecule type" value="Genomic_DNA"/>
</dbReference>
<feature type="region of interest" description="Disordered" evidence="9">
    <location>
        <begin position="768"/>
        <end position="792"/>
    </location>
</feature>
<dbReference type="InterPro" id="IPR011992">
    <property type="entry name" value="EF-hand-dom_pair"/>
</dbReference>
<keyword evidence="13" id="KW-1185">Reference proteome</keyword>
<evidence type="ECO:0000259" key="10">
    <source>
        <dbReference type="PROSITE" id="PS50089"/>
    </source>
</evidence>
<evidence type="ECO:0000256" key="5">
    <source>
        <dbReference type="ARBA" id="ARBA00022833"/>
    </source>
</evidence>
<dbReference type="InterPro" id="IPR013083">
    <property type="entry name" value="Znf_RING/FYVE/PHD"/>
</dbReference>
<comment type="catalytic activity">
    <reaction evidence="1 8">
        <text>S-ubiquitinyl-[E2 ubiquitin-conjugating enzyme]-L-cysteine + [acceptor protein]-L-lysine = [E2 ubiquitin-conjugating enzyme]-L-cysteine + N(6)-ubiquitinyl-[acceptor protein]-L-lysine.</text>
        <dbReference type="EC" id="2.3.2.27"/>
    </reaction>
</comment>
<dbReference type="CDD" id="cd09920">
    <property type="entry name" value="SH2_Cbl-b_TKB"/>
    <property type="match status" value="1"/>
</dbReference>
<keyword evidence="5 8" id="KW-0862">Zinc</keyword>
<evidence type="ECO:0000313" key="12">
    <source>
        <dbReference type="EMBL" id="CAH3105184.1"/>
    </source>
</evidence>
<dbReference type="SUPFAM" id="SSF55550">
    <property type="entry name" value="SH2 domain"/>
    <property type="match status" value="1"/>
</dbReference>
<dbReference type="InterPro" id="IPR036860">
    <property type="entry name" value="SH2_dom_sf"/>
</dbReference>